<proteinExistence type="inferred from homology"/>
<evidence type="ECO:0000256" key="8">
    <source>
        <dbReference type="ARBA" id="ARBA00037904"/>
    </source>
</evidence>
<keyword evidence="5" id="KW-0125">Carotenoid biosynthesis</keyword>
<comment type="caution">
    <text evidence="13">The sequence shown here is derived from an EMBL/GenBank/DDBJ whole genome shotgun (WGS) entry which is preliminary data.</text>
</comment>
<dbReference type="OrthoDB" id="9800276at2"/>
<evidence type="ECO:0000259" key="12">
    <source>
        <dbReference type="Pfam" id="PF00535"/>
    </source>
</evidence>
<evidence type="ECO:0000256" key="9">
    <source>
        <dbReference type="ARBA" id="ARBA00038120"/>
    </source>
</evidence>
<keyword evidence="2" id="KW-1003">Cell membrane</keyword>
<reference evidence="13 14" key="1">
    <citation type="submission" date="2017-10" db="EMBL/GenBank/DDBJ databases">
        <title>Bacillus sp. nov., a halophilic bacterium isolated from a Yangshapao Lake.</title>
        <authorList>
            <person name="Wang H."/>
        </authorList>
    </citation>
    <scope>NUCLEOTIDE SEQUENCE [LARGE SCALE GENOMIC DNA]</scope>
    <source>
        <strain evidence="13 14">YSP-3</strain>
    </source>
</reference>
<keyword evidence="11" id="KW-0812">Transmembrane</keyword>
<feature type="transmembrane region" description="Helical" evidence="11">
    <location>
        <begin position="304"/>
        <end position="323"/>
    </location>
</feature>
<gene>
    <name evidence="13" type="ORF">CR205_14090</name>
</gene>
<feature type="domain" description="Glycosyltransferase 2-like" evidence="12">
    <location>
        <begin position="50"/>
        <end position="157"/>
    </location>
</feature>
<comment type="subcellular location">
    <subcellularLocation>
        <location evidence="1">Cell membrane</location>
    </subcellularLocation>
</comment>
<dbReference type="PANTHER" id="PTHR43646">
    <property type="entry name" value="GLYCOSYLTRANSFERASE"/>
    <property type="match status" value="1"/>
</dbReference>
<dbReference type="GO" id="GO:0016757">
    <property type="term" value="F:glycosyltransferase activity"/>
    <property type="evidence" value="ECO:0007669"/>
    <property type="project" value="UniProtKB-KW"/>
</dbReference>
<dbReference type="InterPro" id="IPR029044">
    <property type="entry name" value="Nucleotide-diphossugar_trans"/>
</dbReference>
<organism evidence="13 14">
    <name type="scientific">Alteribacter lacisalsi</name>
    <dbReference type="NCBI Taxonomy" id="2045244"/>
    <lineage>
        <taxon>Bacteria</taxon>
        <taxon>Bacillati</taxon>
        <taxon>Bacillota</taxon>
        <taxon>Bacilli</taxon>
        <taxon>Bacillales</taxon>
        <taxon>Bacillaceae</taxon>
        <taxon>Alteribacter</taxon>
    </lineage>
</organism>
<evidence type="ECO:0000256" key="11">
    <source>
        <dbReference type="SAM" id="Phobius"/>
    </source>
</evidence>
<keyword evidence="11" id="KW-1133">Transmembrane helix</keyword>
<evidence type="ECO:0000313" key="14">
    <source>
        <dbReference type="Proteomes" id="UP000248066"/>
    </source>
</evidence>
<dbReference type="InterPro" id="IPR001173">
    <property type="entry name" value="Glyco_trans_2-like"/>
</dbReference>
<evidence type="ECO:0000256" key="10">
    <source>
        <dbReference type="ARBA" id="ARBA00040345"/>
    </source>
</evidence>
<feature type="transmembrane region" description="Helical" evidence="11">
    <location>
        <begin position="278"/>
        <end position="298"/>
    </location>
</feature>
<dbReference type="SUPFAM" id="SSF53448">
    <property type="entry name" value="Nucleotide-diphospho-sugar transferases"/>
    <property type="match status" value="1"/>
</dbReference>
<dbReference type="GO" id="GO:0005886">
    <property type="term" value="C:plasma membrane"/>
    <property type="evidence" value="ECO:0007669"/>
    <property type="project" value="UniProtKB-SubCell"/>
</dbReference>
<dbReference type="Pfam" id="PF00535">
    <property type="entry name" value="Glycos_transf_2"/>
    <property type="match status" value="1"/>
</dbReference>
<dbReference type="AlphaFoldDB" id="A0A2W0H7T8"/>
<evidence type="ECO:0000256" key="3">
    <source>
        <dbReference type="ARBA" id="ARBA00022676"/>
    </source>
</evidence>
<comment type="pathway">
    <text evidence="8">Carotenoid biosynthesis; staphyloxanthin biosynthesis; staphyloxanthin from farnesyl diphosphate: step 4/5.</text>
</comment>
<keyword evidence="14" id="KW-1185">Reference proteome</keyword>
<protein>
    <recommendedName>
        <fullName evidence="10">4,4'-diaponeurosporenoate glycosyltransferase</fullName>
    </recommendedName>
</protein>
<evidence type="ECO:0000256" key="7">
    <source>
        <dbReference type="ARBA" id="ARBA00037281"/>
    </source>
</evidence>
<comment type="similarity">
    <text evidence="9">Belongs to the glycosyltransferase 2 family. CrtQ subfamily.</text>
</comment>
<feature type="transmembrane region" description="Helical" evidence="11">
    <location>
        <begin position="332"/>
        <end position="350"/>
    </location>
</feature>
<comment type="function">
    <text evidence="7">Catalyzes the glycosylation of 4,4'-diaponeurosporenoate, i.e. the esterification of glucose at the C1'' position with the carboxyl group of 4,4'-diaponeurosporenic acid, to form glycosyl-4,4'-diaponeurosporenoate. This is a step in the biosynthesis of staphyloxanthin, an orange pigment present in most staphylococci strains.</text>
</comment>
<dbReference type="Proteomes" id="UP000248066">
    <property type="component" value="Unassembled WGS sequence"/>
</dbReference>
<keyword evidence="3" id="KW-0328">Glycosyltransferase</keyword>
<feature type="transmembrane region" description="Helical" evidence="11">
    <location>
        <begin position="176"/>
        <end position="201"/>
    </location>
</feature>
<evidence type="ECO:0000256" key="4">
    <source>
        <dbReference type="ARBA" id="ARBA00022679"/>
    </source>
</evidence>
<dbReference type="Gene3D" id="3.90.550.10">
    <property type="entry name" value="Spore Coat Polysaccharide Biosynthesis Protein SpsA, Chain A"/>
    <property type="match status" value="1"/>
</dbReference>
<keyword evidence="6 11" id="KW-0472">Membrane</keyword>
<keyword evidence="4 13" id="KW-0808">Transferase</keyword>
<evidence type="ECO:0000256" key="6">
    <source>
        <dbReference type="ARBA" id="ARBA00023136"/>
    </source>
</evidence>
<evidence type="ECO:0000256" key="2">
    <source>
        <dbReference type="ARBA" id="ARBA00022475"/>
    </source>
</evidence>
<name>A0A2W0H7T8_9BACI</name>
<dbReference type="GO" id="GO:0016117">
    <property type="term" value="P:carotenoid biosynthetic process"/>
    <property type="evidence" value="ECO:0007669"/>
    <property type="project" value="UniProtKB-KW"/>
</dbReference>
<evidence type="ECO:0000256" key="1">
    <source>
        <dbReference type="ARBA" id="ARBA00004236"/>
    </source>
</evidence>
<dbReference type="EMBL" id="PDOF01000002">
    <property type="protein sequence ID" value="PYZ96806.1"/>
    <property type="molecule type" value="Genomic_DNA"/>
</dbReference>
<evidence type="ECO:0000256" key="5">
    <source>
        <dbReference type="ARBA" id="ARBA00022746"/>
    </source>
</evidence>
<accession>A0A2W0H7T8</accession>
<dbReference type="RefSeq" id="WP_110520745.1">
    <property type="nucleotide sequence ID" value="NZ_PDOF01000002.1"/>
</dbReference>
<evidence type="ECO:0000313" key="13">
    <source>
        <dbReference type="EMBL" id="PYZ96806.1"/>
    </source>
</evidence>
<dbReference type="PANTHER" id="PTHR43646:SF2">
    <property type="entry name" value="GLYCOSYLTRANSFERASE 2-LIKE DOMAIN-CONTAINING PROTEIN"/>
    <property type="match status" value="1"/>
</dbReference>
<dbReference type="CDD" id="cd00761">
    <property type="entry name" value="Glyco_tranf_GTA_type"/>
    <property type="match status" value="1"/>
</dbReference>
<sequence>MMFTLVMAIVLLAVTVIASQWYRGIRQMPIVRHEVTGSKREVSYKPQSISVIIAAKDEEEKIADTVDSLFSQTCAAHEVIVVNDRSADRTGDILDRLKRDRYPDLRVIHIESLPAGWLGKNHALYQGWLASSGEWLLFADADILFFPDALEKAGSFAFRQGLDHLALLPHNIGGTLWYRIFYTFWSIIGVWNFVAAGHAGVGAFNLMKRSVYEAAGTHEAIALRPDDDIKLGGKIKEAGYAQQLGFGNGLIFIQWYDSLRAMIRGLEKNLFAFMQYRLWMVAAATVGVLALHVLPFAAVFVPVLPAQILGATVLLIFAGMFLLNRRYFYHPFWYVLTVPLSAVIFLYCLWRSTVKTLAAGGVEWRGTKYSLKELRKREK</sequence>